<evidence type="ECO:0000256" key="1">
    <source>
        <dbReference type="ARBA" id="ARBA00009437"/>
    </source>
</evidence>
<dbReference type="InterPro" id="IPR000847">
    <property type="entry name" value="LysR_HTH_N"/>
</dbReference>
<keyword evidence="2" id="KW-0805">Transcription regulation</keyword>
<evidence type="ECO:0000313" key="7">
    <source>
        <dbReference type="Proteomes" id="UP000094714"/>
    </source>
</evidence>
<dbReference type="EMBL" id="CP017151">
    <property type="protein sequence ID" value="AOR74727.1"/>
    <property type="molecule type" value="Genomic_DNA"/>
</dbReference>
<protein>
    <submittedName>
        <fullName evidence="6">Transcriptional regulator</fullName>
    </submittedName>
</protein>
<evidence type="ECO:0000313" key="6">
    <source>
        <dbReference type="EMBL" id="AOR74727.1"/>
    </source>
</evidence>
<dbReference type="PANTHER" id="PTHR30126:SF39">
    <property type="entry name" value="HTH-TYPE TRANSCRIPTIONAL REGULATOR CYSL"/>
    <property type="match status" value="1"/>
</dbReference>
<evidence type="ECO:0000259" key="5">
    <source>
        <dbReference type="PROSITE" id="PS50931"/>
    </source>
</evidence>
<comment type="similarity">
    <text evidence="1">Belongs to the LysR transcriptional regulatory family.</text>
</comment>
<dbReference type="GO" id="GO:0003700">
    <property type="term" value="F:DNA-binding transcription factor activity"/>
    <property type="evidence" value="ECO:0007669"/>
    <property type="project" value="InterPro"/>
</dbReference>
<dbReference type="PROSITE" id="PS50931">
    <property type="entry name" value="HTH_LYSR"/>
    <property type="match status" value="1"/>
</dbReference>
<dbReference type="Pfam" id="PF03466">
    <property type="entry name" value="LysR_substrate"/>
    <property type="match status" value="1"/>
</dbReference>
<evidence type="ECO:0000256" key="4">
    <source>
        <dbReference type="ARBA" id="ARBA00023163"/>
    </source>
</evidence>
<dbReference type="PANTHER" id="PTHR30126">
    <property type="entry name" value="HTH-TYPE TRANSCRIPTIONAL REGULATOR"/>
    <property type="match status" value="1"/>
</dbReference>
<dbReference type="SUPFAM" id="SSF53850">
    <property type="entry name" value="Periplasmic binding protein-like II"/>
    <property type="match status" value="1"/>
</dbReference>
<accession>A0A1D7ZXY3</accession>
<gene>
    <name evidence="6" type="ORF">LACFE_CDS1275</name>
</gene>
<keyword evidence="4" id="KW-0804">Transcription</keyword>
<dbReference type="SUPFAM" id="SSF46785">
    <property type="entry name" value="Winged helix' DNA-binding domain"/>
    <property type="match status" value="1"/>
</dbReference>
<dbReference type="AlphaFoldDB" id="A0A1D7ZXY3"/>
<keyword evidence="3" id="KW-0238">DNA-binding</keyword>
<evidence type="ECO:0000256" key="3">
    <source>
        <dbReference type="ARBA" id="ARBA00023125"/>
    </source>
</evidence>
<dbReference type="Gene3D" id="3.40.190.10">
    <property type="entry name" value="Periplasmic binding protein-like II"/>
    <property type="match status" value="2"/>
</dbReference>
<dbReference type="PATRIC" id="fig|1613.112.peg.1335"/>
<name>A0A1D7ZXY3_LIMFE</name>
<dbReference type="Pfam" id="PF00126">
    <property type="entry name" value="HTH_1"/>
    <property type="match status" value="1"/>
</dbReference>
<dbReference type="InterPro" id="IPR036388">
    <property type="entry name" value="WH-like_DNA-bd_sf"/>
</dbReference>
<dbReference type="InterPro" id="IPR036390">
    <property type="entry name" value="WH_DNA-bd_sf"/>
</dbReference>
<dbReference type="Proteomes" id="UP000094714">
    <property type="component" value="Chromosome"/>
</dbReference>
<dbReference type="PRINTS" id="PR00039">
    <property type="entry name" value="HTHLYSR"/>
</dbReference>
<dbReference type="GO" id="GO:0000976">
    <property type="term" value="F:transcription cis-regulatory region binding"/>
    <property type="evidence" value="ECO:0007669"/>
    <property type="project" value="TreeGrafter"/>
</dbReference>
<dbReference type="Gene3D" id="1.10.10.10">
    <property type="entry name" value="Winged helix-like DNA-binding domain superfamily/Winged helix DNA-binding domain"/>
    <property type="match status" value="1"/>
</dbReference>
<evidence type="ECO:0000256" key="2">
    <source>
        <dbReference type="ARBA" id="ARBA00023015"/>
    </source>
</evidence>
<proteinExistence type="inferred from homology"/>
<sequence length="308" mass="34427">MRKEGAPMNPLYNHRLLTLVTLVETGSFTATAERLFISQPAVSQQITALENELNLELVHRRGKRIQVTKAAEHLTNYLHRESLNADQLLEQLRGAEPVPLRLGATLSLAEFMLPELLGELVDAGHQVKIHTANTDQLLQAIDDGTIDLALVEGNFHKEAYGVLPLGTAAFGPVMAQPHGPRDWEAAFNTPLYLREAGSGTRMILEGWLATHNYSVNDFSRVIEVDNPTTIIKLLLQGRGISFMYLPLVEGLLRDGKLYRLDLPDFVVNHPLTMVYRKNSVAESQYQQVARFLTSHHEGSKKKHLGRES</sequence>
<organism evidence="6 7">
    <name type="scientific">Limosilactobacillus fermentum</name>
    <name type="common">Lactobacillus fermentum</name>
    <dbReference type="NCBI Taxonomy" id="1613"/>
    <lineage>
        <taxon>Bacteria</taxon>
        <taxon>Bacillati</taxon>
        <taxon>Bacillota</taxon>
        <taxon>Bacilli</taxon>
        <taxon>Lactobacillales</taxon>
        <taxon>Lactobacillaceae</taxon>
        <taxon>Limosilactobacillus</taxon>
    </lineage>
</organism>
<reference evidence="6 7" key="1">
    <citation type="submission" date="2016-09" db="EMBL/GenBank/DDBJ databases">
        <title>Genome Sequence of the Lactobacillus fermentum strain NCC2970 (CNCM I-5068).</title>
        <authorList>
            <person name="Barretto C."/>
            <person name="Ngom-Bru C."/>
            <person name="Genevaz A."/>
            <person name="Fournier C."/>
            <person name="Moine D."/>
            <person name="Kassam M."/>
            <person name="Iltis A."/>
            <person name="Sagory-Zalkind P."/>
            <person name="Faucherand G."/>
            <person name="Descombes P."/>
            <person name="Duboux S."/>
        </authorList>
    </citation>
    <scope>NUCLEOTIDE SEQUENCE [LARGE SCALE GENOMIC DNA]</scope>
    <source>
        <strain evidence="6 7">NCC2970</strain>
    </source>
</reference>
<feature type="domain" description="HTH lysR-type" evidence="5">
    <location>
        <begin position="11"/>
        <end position="68"/>
    </location>
</feature>
<dbReference type="InterPro" id="IPR005119">
    <property type="entry name" value="LysR_subst-bd"/>
</dbReference>